<sequence length="228" mass="24635">MPKLIDSQIEDTSFRSDQFIVGCSHSWKNITLLIYDTSKAKNINPAQISSSLFLSPKAMASGGSKSAAYILLMLNLALYFIVTVIAAWAVNHGIQRSREAASVLSLPARIFPIYFPFGNMATGLFVIFSLLAGVVGMGTSLAGLHNVFQWDLPNLNAAAASSLITWALTLLAMGLACKEIDIGWKDSNLRTLEVMTIIVSATQLICTGAIHAGVEDAAWKRNRMVGRV</sequence>
<accession>A0A2H5PE73</accession>
<protein>
    <recommendedName>
        <fullName evidence="4">AWPM-19-like family protein</fullName>
    </recommendedName>
</protein>
<keyword evidence="1" id="KW-1133">Transmembrane helix</keyword>
<name>A0A2H5PE73_CITUN</name>
<dbReference type="Pfam" id="PF05512">
    <property type="entry name" value="AWPM-19"/>
    <property type="match status" value="1"/>
</dbReference>
<dbReference type="EMBL" id="BDQV01000064">
    <property type="protein sequence ID" value="GAY50638.1"/>
    <property type="molecule type" value="Genomic_DNA"/>
</dbReference>
<evidence type="ECO:0008006" key="4">
    <source>
        <dbReference type="Google" id="ProtNLM"/>
    </source>
</evidence>
<evidence type="ECO:0000256" key="1">
    <source>
        <dbReference type="SAM" id="Phobius"/>
    </source>
</evidence>
<feature type="transmembrane region" description="Helical" evidence="1">
    <location>
        <begin position="155"/>
        <end position="177"/>
    </location>
</feature>
<dbReference type="PANTHER" id="PTHR33294">
    <property type="entry name" value="AWPM-19-LIKE FAMILY PROTEIN"/>
    <property type="match status" value="1"/>
</dbReference>
<evidence type="ECO:0000313" key="3">
    <source>
        <dbReference type="Proteomes" id="UP000236630"/>
    </source>
</evidence>
<keyword evidence="3" id="KW-1185">Reference proteome</keyword>
<proteinExistence type="predicted"/>
<dbReference type="PANTHER" id="PTHR33294:SF3">
    <property type="entry name" value="AWPM-19-LIKE FAMILY PROTEIN"/>
    <property type="match status" value="1"/>
</dbReference>
<evidence type="ECO:0000313" key="2">
    <source>
        <dbReference type="EMBL" id="GAY50638.1"/>
    </source>
</evidence>
<dbReference type="Proteomes" id="UP000236630">
    <property type="component" value="Unassembled WGS sequence"/>
</dbReference>
<organism evidence="2 3">
    <name type="scientific">Citrus unshiu</name>
    <name type="common">Satsuma mandarin</name>
    <name type="synonym">Citrus nobilis var. unshiu</name>
    <dbReference type="NCBI Taxonomy" id="55188"/>
    <lineage>
        <taxon>Eukaryota</taxon>
        <taxon>Viridiplantae</taxon>
        <taxon>Streptophyta</taxon>
        <taxon>Embryophyta</taxon>
        <taxon>Tracheophyta</taxon>
        <taxon>Spermatophyta</taxon>
        <taxon>Magnoliopsida</taxon>
        <taxon>eudicotyledons</taxon>
        <taxon>Gunneridae</taxon>
        <taxon>Pentapetalae</taxon>
        <taxon>rosids</taxon>
        <taxon>malvids</taxon>
        <taxon>Sapindales</taxon>
        <taxon>Rutaceae</taxon>
        <taxon>Aurantioideae</taxon>
        <taxon>Citrus</taxon>
    </lineage>
</organism>
<feature type="transmembrane region" description="Helical" evidence="1">
    <location>
        <begin position="111"/>
        <end position="135"/>
    </location>
</feature>
<keyword evidence="1" id="KW-0472">Membrane</keyword>
<reference evidence="2 3" key="1">
    <citation type="journal article" date="2017" name="Front. Genet.">
        <title>Draft sequencing of the heterozygous diploid genome of Satsuma (Citrus unshiu Marc.) using a hybrid assembly approach.</title>
        <authorList>
            <person name="Shimizu T."/>
            <person name="Tanizawa Y."/>
            <person name="Mochizuki T."/>
            <person name="Nagasaki H."/>
            <person name="Yoshioka T."/>
            <person name="Toyoda A."/>
            <person name="Fujiyama A."/>
            <person name="Kaminuma E."/>
            <person name="Nakamura Y."/>
        </authorList>
    </citation>
    <scope>NUCLEOTIDE SEQUENCE [LARGE SCALE GENOMIC DNA]</scope>
    <source>
        <strain evidence="3">cv. Miyagawa wase</strain>
    </source>
</reference>
<gene>
    <name evidence="2" type="ORF">CUMW_128250</name>
</gene>
<dbReference type="InterPro" id="IPR008390">
    <property type="entry name" value="AWPM-19"/>
</dbReference>
<keyword evidence="1" id="KW-0812">Transmembrane</keyword>
<feature type="transmembrane region" description="Helical" evidence="1">
    <location>
        <begin position="67"/>
        <end position="90"/>
    </location>
</feature>
<comment type="caution">
    <text evidence="2">The sequence shown here is derived from an EMBL/GenBank/DDBJ whole genome shotgun (WGS) entry which is preliminary data.</text>
</comment>
<dbReference type="AlphaFoldDB" id="A0A2H5PE73"/>